<evidence type="ECO:0000259" key="1">
    <source>
        <dbReference type="Pfam" id="PF10566"/>
    </source>
</evidence>
<feature type="domain" description="Glycosyl-hydrolase 97 N-terminal" evidence="2">
    <location>
        <begin position="57"/>
        <end position="316"/>
    </location>
</feature>
<dbReference type="PANTHER" id="PTHR35803">
    <property type="entry name" value="GLUCAN 1,4-ALPHA-GLUCOSIDASE SUSB-RELATED"/>
    <property type="match status" value="1"/>
</dbReference>
<dbReference type="EMBL" id="BAABHK010000003">
    <property type="protein sequence ID" value="GAA4624667.1"/>
    <property type="molecule type" value="Genomic_DNA"/>
</dbReference>
<dbReference type="InterPro" id="IPR017853">
    <property type="entry name" value="GH"/>
</dbReference>
<feature type="domain" description="Glycosyl-hydrolase 97 catalytic" evidence="1">
    <location>
        <begin position="328"/>
        <end position="477"/>
    </location>
</feature>
<dbReference type="SUPFAM" id="SSF51445">
    <property type="entry name" value="(Trans)glycosidases"/>
    <property type="match status" value="1"/>
</dbReference>
<dbReference type="InterPro" id="IPR013785">
    <property type="entry name" value="Aldolase_TIM"/>
</dbReference>
<name>A0ABP8U8X5_9ACTN</name>
<dbReference type="PROSITE" id="PS51318">
    <property type="entry name" value="TAT"/>
    <property type="match status" value="1"/>
</dbReference>
<dbReference type="InterPro" id="IPR029483">
    <property type="entry name" value="GH97_C"/>
</dbReference>
<evidence type="ECO:0000259" key="2">
    <source>
        <dbReference type="Pfam" id="PF14508"/>
    </source>
</evidence>
<organism evidence="4 5">
    <name type="scientific">Actinoallomurus vinaceus</name>
    <dbReference type="NCBI Taxonomy" id="1080074"/>
    <lineage>
        <taxon>Bacteria</taxon>
        <taxon>Bacillati</taxon>
        <taxon>Actinomycetota</taxon>
        <taxon>Actinomycetes</taxon>
        <taxon>Streptosporangiales</taxon>
        <taxon>Thermomonosporaceae</taxon>
        <taxon>Actinoallomurus</taxon>
    </lineage>
</organism>
<accession>A0ABP8U8X5</accession>
<evidence type="ECO:0000313" key="4">
    <source>
        <dbReference type="EMBL" id="GAA4624667.1"/>
    </source>
</evidence>
<keyword evidence="5" id="KW-1185">Reference proteome</keyword>
<sequence>MRADSDTGSTMPGAGITRRALLAGAIATGAGVAGVATARTATAEEADSRAPERTWAVISPRGRLHARLGWGPAGLTWAVSLRDRPVLLPSALGLRLDSGAVLGPGARLTGFRRHRIHGDWTPAYGRRDRLTEESAELRVDLVDPATNTAFSVILRAYDDGVALRYLLRDAPGGTVTIAGEQTRFRFPAGAALWASRDESDYSAVSPGAIPVSSNGAGDNGPLADIPVTVRLADGGAACIAESAREHYPRLLLASVPDDAGAVVSYLATSAQRGGGPIQSTFSVATPFASPWRTLIVGGSAADLVDRGDLVTTLARPSLLTDTSWIKPGKAFRSNLTTAEGLAAVDFAAKRGLQYVEFDAGWYGPESNPSSDATQPIPALDLQQIIAYGRGQGIGVILYVNRIAAERQLDQIAPLYQQWGVAGVKFGFLREGTQEQNDWIFNSIRTFGEHRLLVNTHDDLRPAGLERTLPNYITMEGVRGNEHFPTATHNVTLPFTRNVAGPMDYTICYAQSRDQTTGAHQLAMAAVYYSALEWIYWYAKPGQFATGYPELSWFDAIPTTWQESRTLSGDIGEHVAIARRNGDTWFLGAMTNEQARTIEVGTDFLEHGEWQAHVYADGAAASAPHGTPVVLSERTVRAGDTLRLDLAPSGGQAIRFERR</sequence>
<dbReference type="Gene3D" id="2.70.98.10">
    <property type="match status" value="1"/>
</dbReference>
<dbReference type="InterPro" id="IPR019563">
    <property type="entry name" value="GH97_catalytic"/>
</dbReference>
<comment type="caution">
    <text evidence="4">The sequence shown here is derived from an EMBL/GenBank/DDBJ whole genome shotgun (WGS) entry which is preliminary data.</text>
</comment>
<dbReference type="Pfam" id="PF14508">
    <property type="entry name" value="GH97_N"/>
    <property type="match status" value="1"/>
</dbReference>
<evidence type="ECO:0000259" key="3">
    <source>
        <dbReference type="Pfam" id="PF14509"/>
    </source>
</evidence>
<evidence type="ECO:0000313" key="5">
    <source>
        <dbReference type="Proteomes" id="UP001501442"/>
    </source>
</evidence>
<gene>
    <name evidence="4" type="ORF">GCM10023196_025720</name>
</gene>
<dbReference type="InterPro" id="IPR014718">
    <property type="entry name" value="GH-type_carb-bd"/>
</dbReference>
<dbReference type="InterPro" id="IPR029486">
    <property type="entry name" value="GH97_N"/>
</dbReference>
<protein>
    <submittedName>
        <fullName evidence="4">Glycoside hydrolase family 97 protein</fullName>
    </submittedName>
</protein>
<dbReference type="PANTHER" id="PTHR35803:SF3">
    <property type="entry name" value="ALPHA-GLUCOSIDASE"/>
    <property type="match status" value="1"/>
</dbReference>
<dbReference type="Gene3D" id="3.20.20.70">
    <property type="entry name" value="Aldolase class I"/>
    <property type="match status" value="1"/>
</dbReference>
<proteinExistence type="predicted"/>
<reference evidence="5" key="1">
    <citation type="journal article" date="2019" name="Int. J. Syst. Evol. Microbiol.">
        <title>The Global Catalogue of Microorganisms (GCM) 10K type strain sequencing project: providing services to taxonomists for standard genome sequencing and annotation.</title>
        <authorList>
            <consortium name="The Broad Institute Genomics Platform"/>
            <consortium name="The Broad Institute Genome Sequencing Center for Infectious Disease"/>
            <person name="Wu L."/>
            <person name="Ma J."/>
        </authorList>
    </citation>
    <scope>NUCLEOTIDE SEQUENCE [LARGE SCALE GENOMIC DNA]</scope>
    <source>
        <strain evidence="5">JCM 17939</strain>
    </source>
</reference>
<dbReference type="Proteomes" id="UP001501442">
    <property type="component" value="Unassembled WGS sequence"/>
</dbReference>
<dbReference type="RefSeq" id="WP_345430958.1">
    <property type="nucleotide sequence ID" value="NZ_BAABHK010000003.1"/>
</dbReference>
<keyword evidence="4" id="KW-0378">Hydrolase</keyword>
<dbReference type="InterPro" id="IPR052720">
    <property type="entry name" value="Glycosyl_hydrolase_97"/>
</dbReference>
<dbReference type="GO" id="GO:0016787">
    <property type="term" value="F:hydrolase activity"/>
    <property type="evidence" value="ECO:0007669"/>
    <property type="project" value="UniProtKB-KW"/>
</dbReference>
<feature type="domain" description="Glycosyl-hydrolase 97 C-terminal oligomerisation" evidence="3">
    <location>
        <begin position="559"/>
        <end position="655"/>
    </location>
</feature>
<dbReference type="InterPro" id="IPR006311">
    <property type="entry name" value="TAT_signal"/>
</dbReference>
<dbReference type="Pfam" id="PF14509">
    <property type="entry name" value="GH97_C"/>
    <property type="match status" value="1"/>
</dbReference>
<dbReference type="Pfam" id="PF10566">
    <property type="entry name" value="Glyco_hydro_97"/>
    <property type="match status" value="1"/>
</dbReference>